<gene>
    <name evidence="2" type="ORF">GTP46_03085</name>
</gene>
<feature type="transmembrane region" description="Helical" evidence="1">
    <location>
        <begin position="92"/>
        <end position="114"/>
    </location>
</feature>
<proteinExistence type="predicted"/>
<name>A0A6L8K705_9BURK</name>
<dbReference type="NCBIfam" id="NF041043">
    <property type="entry name" value="BPSS1780_fam"/>
    <property type="match status" value="1"/>
</dbReference>
<sequence length="255" mass="28057">MEKLPARAGWHWIKQGWMLFRKQPGGMMALLFVCMFASFFIMLLPALGQILWCVLMPMFSIALLQGCAEIDQGRRAMPQFLLAGFRSPMRKHLLGVGALNLALMLLAMLAIYGISGDAIKTLGEAQSKGVIKPEDVEGLFSGMLTGSLIYMLGWMLTSMAAPLIFWQKMALNKALFFSVVAVLRAIKPFVSAVVILHLIYFVGVQIVILVLGVSQLGVAGIFTLFLISLVMVHCMLYTAYAQLFGPPQVEIPSQP</sequence>
<dbReference type="AlphaFoldDB" id="A0A6L8K705"/>
<accession>A0A6L8K705</accession>
<feature type="transmembrane region" description="Helical" evidence="1">
    <location>
        <begin position="24"/>
        <end position="43"/>
    </location>
</feature>
<organism evidence="2 3">
    <name type="scientific">Duganella flavida</name>
    <dbReference type="NCBI Taxonomy" id="2692175"/>
    <lineage>
        <taxon>Bacteria</taxon>
        <taxon>Pseudomonadati</taxon>
        <taxon>Pseudomonadota</taxon>
        <taxon>Betaproteobacteria</taxon>
        <taxon>Burkholderiales</taxon>
        <taxon>Oxalobacteraceae</taxon>
        <taxon>Telluria group</taxon>
        <taxon>Duganella</taxon>
    </lineage>
</organism>
<dbReference type="InterPro" id="IPR047798">
    <property type="entry name" value="BPSS1780-like"/>
</dbReference>
<dbReference type="RefSeq" id="WP_161005157.1">
    <property type="nucleotide sequence ID" value="NZ_WWCN01000002.1"/>
</dbReference>
<comment type="caution">
    <text evidence="2">The sequence shown here is derived from an EMBL/GenBank/DDBJ whole genome shotgun (WGS) entry which is preliminary data.</text>
</comment>
<reference evidence="2 3" key="1">
    <citation type="submission" date="2019-12" db="EMBL/GenBank/DDBJ databases">
        <title>Novel species isolated from a subtropical stream in China.</title>
        <authorList>
            <person name="Lu H."/>
        </authorList>
    </citation>
    <scope>NUCLEOTIDE SEQUENCE [LARGE SCALE GENOMIC DNA]</scope>
    <source>
        <strain evidence="2 3">FT135W</strain>
    </source>
</reference>
<feature type="transmembrane region" description="Helical" evidence="1">
    <location>
        <begin position="148"/>
        <end position="166"/>
    </location>
</feature>
<evidence type="ECO:0000313" key="3">
    <source>
        <dbReference type="Proteomes" id="UP000479335"/>
    </source>
</evidence>
<protein>
    <recommendedName>
        <fullName evidence="4">DUF2189 domain-containing protein</fullName>
    </recommendedName>
</protein>
<dbReference type="Proteomes" id="UP000479335">
    <property type="component" value="Unassembled WGS sequence"/>
</dbReference>
<feature type="transmembrane region" description="Helical" evidence="1">
    <location>
        <begin position="206"/>
        <end position="232"/>
    </location>
</feature>
<keyword evidence="1" id="KW-0472">Membrane</keyword>
<evidence type="ECO:0000256" key="1">
    <source>
        <dbReference type="SAM" id="Phobius"/>
    </source>
</evidence>
<keyword evidence="1" id="KW-0812">Transmembrane</keyword>
<keyword evidence="3" id="KW-1185">Reference proteome</keyword>
<dbReference type="EMBL" id="WWCN01000002">
    <property type="protein sequence ID" value="MYM21632.1"/>
    <property type="molecule type" value="Genomic_DNA"/>
</dbReference>
<feature type="transmembrane region" description="Helical" evidence="1">
    <location>
        <begin position="175"/>
        <end position="200"/>
    </location>
</feature>
<keyword evidence="1" id="KW-1133">Transmembrane helix</keyword>
<evidence type="ECO:0000313" key="2">
    <source>
        <dbReference type="EMBL" id="MYM21632.1"/>
    </source>
</evidence>
<evidence type="ECO:0008006" key="4">
    <source>
        <dbReference type="Google" id="ProtNLM"/>
    </source>
</evidence>